<comment type="subcellular location">
    <subcellularLocation>
        <location evidence="2">Secreted</location>
    </subcellularLocation>
</comment>
<dbReference type="GO" id="GO:0006508">
    <property type="term" value="P:proteolysis"/>
    <property type="evidence" value="ECO:0007669"/>
    <property type="project" value="UniProtKB-KW"/>
</dbReference>
<proteinExistence type="predicted"/>
<protein>
    <submittedName>
        <fullName evidence="14">Protease</fullName>
    </submittedName>
</protein>
<keyword evidence="9" id="KW-0106">Calcium</keyword>
<keyword evidence="6 12" id="KW-0732">Signal</keyword>
<evidence type="ECO:0000256" key="3">
    <source>
        <dbReference type="ARBA" id="ARBA00022525"/>
    </source>
</evidence>
<feature type="signal peptide" evidence="12">
    <location>
        <begin position="1"/>
        <end position="23"/>
    </location>
</feature>
<keyword evidence="11" id="KW-0482">Metalloprotease</keyword>
<dbReference type="GO" id="GO:0008237">
    <property type="term" value="F:metallopeptidase activity"/>
    <property type="evidence" value="ECO:0007669"/>
    <property type="project" value="UniProtKB-KW"/>
</dbReference>
<keyword evidence="7" id="KW-0378">Hydrolase</keyword>
<evidence type="ECO:0000256" key="7">
    <source>
        <dbReference type="ARBA" id="ARBA00022801"/>
    </source>
</evidence>
<dbReference type="GO" id="GO:0046872">
    <property type="term" value="F:metal ion binding"/>
    <property type="evidence" value="ECO:0007669"/>
    <property type="project" value="UniProtKB-KW"/>
</dbReference>
<dbReference type="Pfam" id="PF05547">
    <property type="entry name" value="Peptidase_M6"/>
    <property type="match status" value="1"/>
</dbReference>
<dbReference type="Pfam" id="PF20774">
    <property type="entry name" value="InhA-like_VEG"/>
    <property type="match status" value="1"/>
</dbReference>
<organism evidence="14 15">
    <name type="scientific">Vibrio penaeicida</name>
    <dbReference type="NCBI Taxonomy" id="104609"/>
    <lineage>
        <taxon>Bacteria</taxon>
        <taxon>Pseudomonadati</taxon>
        <taxon>Pseudomonadota</taxon>
        <taxon>Gammaproteobacteria</taxon>
        <taxon>Vibrionales</taxon>
        <taxon>Vibrionaceae</taxon>
        <taxon>Vibrio</taxon>
    </lineage>
</organism>
<sequence length="924" mass="103513">MAIFKSTILLATSLAVFSSVSIANTPADMSIVNEERIAEMLIRSGKLKIDTTQIEREEAVKNFLDTKQPHIEYVSTTFQEKVAKHRNKILKSLTSKKVRKLNDASSYSISAKRTDRVIALMIDFPDLPWDNNRITDEHTDMLYDSYPISHYTDLLFSPSGYEGPNGESIISMRQYYEQESGGTYSMFGKGFGWYRATKDAAHYGVNDPRTGNDSNVRELVREALNQLANDPNIDLSNYDKEDRYDYDNDGDYYEPDGIIDHLMIFHSSVGEEAGGGVLGEDAIWSHSWNLGRVHQLPRTSSKLHERFNGQYAAFDYTIQPFDVSVGVAANLYARDLGLPGEHNMQGTGAGEPAAYWSVMSSGSRAGELDGIRPTAFSPFAKLFLQESLGGRWLNSTQLSLDVLTGKPRYLTLYETTDNLRPNMVKIELPEKKVSDVEPFGGEYAYHSATRPVYFTHNTMNRRIIVPSGDSVSLTFKAWYQMAVGREYARVEINGTQIEGNITTTYDHFNIGGVVPYITGDSDGWVDARFDLSEWAGSEIYLSFSFYSYSDLVPEGLYIDDIVFEVDGTTHVIDDAEGESTFNLSGFDKDPGFHFADHYYLLQWRNHDGIDKGLESIRQFGQLISYEPGLVIWYVDNSFTDNWANDRWIGLLPEEGWLSVVDADQTPLVWSNGEVARSHYQVRDAAFSLEDNSPLVIVDKEGNTLQDTHLTSNGVFDDGADYSSRSAQRTGLKLLKYGLSVELLLQAPDNSYGVLQISHELPNESPIANFTLKVEGKNVISFNESSDPDGNIVGYLWDFGNGQTSTEANPSWQYLEAGEYTVVLTVTDNKGATDSYSETIEIIDVTYEPPVAQGGYLSIFGGYTLLYSTSYDPNGHIVTTRWKLGKPHVYFGTVILTRLPINTKTVWLTVKDNQGLYGSTKIQLD</sequence>
<feature type="chain" id="PRO_5043842820" evidence="12">
    <location>
        <begin position="24"/>
        <end position="924"/>
    </location>
</feature>
<evidence type="ECO:0000256" key="1">
    <source>
        <dbReference type="ARBA" id="ARBA00001947"/>
    </source>
</evidence>
<dbReference type="InterPro" id="IPR000601">
    <property type="entry name" value="PKD_dom"/>
</dbReference>
<keyword evidence="15" id="KW-1185">Reference proteome</keyword>
<dbReference type="RefSeq" id="WP_126610424.1">
    <property type="nucleotide sequence ID" value="NZ_AP025145.1"/>
</dbReference>
<keyword evidence="3" id="KW-0964">Secreted</keyword>
<feature type="domain" description="PKD" evidence="13">
    <location>
        <begin position="782"/>
        <end position="841"/>
    </location>
</feature>
<evidence type="ECO:0000259" key="13">
    <source>
        <dbReference type="PROSITE" id="PS50093"/>
    </source>
</evidence>
<dbReference type="PIRSF" id="PIRSF007519">
    <property type="entry name" value="Protease_InhA"/>
    <property type="match status" value="1"/>
</dbReference>
<evidence type="ECO:0000256" key="2">
    <source>
        <dbReference type="ARBA" id="ARBA00004613"/>
    </source>
</evidence>
<evidence type="ECO:0000313" key="15">
    <source>
        <dbReference type="Proteomes" id="UP001156690"/>
    </source>
</evidence>
<dbReference type="GO" id="GO:0005576">
    <property type="term" value="C:extracellular region"/>
    <property type="evidence" value="ECO:0007669"/>
    <property type="project" value="UniProtKB-SubCell"/>
</dbReference>
<accession>A0AAV5P0I3</accession>
<dbReference type="Gene3D" id="2.60.40.10">
    <property type="entry name" value="Immunoglobulins"/>
    <property type="match status" value="1"/>
</dbReference>
<keyword evidence="8" id="KW-0862">Zinc</keyword>
<dbReference type="Pfam" id="PF20773">
    <property type="entry name" value="InhA-like_MAM"/>
    <property type="match status" value="1"/>
</dbReference>
<evidence type="ECO:0000256" key="10">
    <source>
        <dbReference type="ARBA" id="ARBA00023026"/>
    </source>
</evidence>
<comment type="caution">
    <text evidence="14">The sequence shown here is derived from an EMBL/GenBank/DDBJ whole genome shotgun (WGS) entry which is preliminary data.</text>
</comment>
<keyword evidence="10" id="KW-0843">Virulence</keyword>
<dbReference type="AlphaFoldDB" id="A0AAV5P0I3"/>
<keyword evidence="4 14" id="KW-0645">Protease</keyword>
<dbReference type="NCBIfam" id="TIGR03296">
    <property type="entry name" value="M6dom_TIGR03296"/>
    <property type="match status" value="1"/>
</dbReference>
<dbReference type="InterPro" id="IPR008757">
    <property type="entry name" value="Peptidase_M6-like_domain"/>
</dbReference>
<dbReference type="InterPro" id="IPR035986">
    <property type="entry name" value="PKD_dom_sf"/>
</dbReference>
<dbReference type="SMART" id="SM00089">
    <property type="entry name" value="PKD"/>
    <property type="match status" value="1"/>
</dbReference>
<dbReference type="EMBL" id="BSNX01000075">
    <property type="protein sequence ID" value="GLQ76330.1"/>
    <property type="molecule type" value="Genomic_DNA"/>
</dbReference>
<comment type="cofactor">
    <cofactor evidence="1">
        <name>Zn(2+)</name>
        <dbReference type="ChEBI" id="CHEBI:29105"/>
    </cofactor>
</comment>
<evidence type="ECO:0000313" key="14">
    <source>
        <dbReference type="EMBL" id="GLQ76330.1"/>
    </source>
</evidence>
<dbReference type="InterPro" id="IPR012300">
    <property type="entry name" value="Pept_M6_InhA"/>
</dbReference>
<dbReference type="PROSITE" id="PS50093">
    <property type="entry name" value="PKD"/>
    <property type="match status" value="1"/>
</dbReference>
<dbReference type="SUPFAM" id="SSF55486">
    <property type="entry name" value="Metalloproteases ('zincins'), catalytic domain"/>
    <property type="match status" value="1"/>
</dbReference>
<dbReference type="InterPro" id="IPR022409">
    <property type="entry name" value="PKD/Chitinase_dom"/>
</dbReference>
<evidence type="ECO:0000256" key="4">
    <source>
        <dbReference type="ARBA" id="ARBA00022670"/>
    </source>
</evidence>
<evidence type="ECO:0000256" key="9">
    <source>
        <dbReference type="ARBA" id="ARBA00022837"/>
    </source>
</evidence>
<evidence type="ECO:0000256" key="6">
    <source>
        <dbReference type="ARBA" id="ARBA00022729"/>
    </source>
</evidence>
<dbReference type="PANTHER" id="PTHR13062">
    <property type="entry name" value="COLLAGENASE"/>
    <property type="match status" value="1"/>
</dbReference>
<evidence type="ECO:0000256" key="11">
    <source>
        <dbReference type="ARBA" id="ARBA00023049"/>
    </source>
</evidence>
<dbReference type="InterPro" id="IPR013783">
    <property type="entry name" value="Ig-like_fold"/>
</dbReference>
<keyword evidence="5" id="KW-0479">Metal-binding</keyword>
<dbReference type="CDD" id="cd00146">
    <property type="entry name" value="PKD"/>
    <property type="match status" value="1"/>
</dbReference>
<dbReference type="InterPro" id="IPR048665">
    <property type="entry name" value="InhA-like_VEG"/>
</dbReference>
<dbReference type="PANTHER" id="PTHR13062:SF12">
    <property type="entry name" value="ALPHA-2-MACROGLOBULIN DOMAIN-CONTAINING PROTEIN"/>
    <property type="match status" value="1"/>
</dbReference>
<dbReference type="SUPFAM" id="SSF49299">
    <property type="entry name" value="PKD domain"/>
    <property type="match status" value="1"/>
</dbReference>
<evidence type="ECO:0000256" key="8">
    <source>
        <dbReference type="ARBA" id="ARBA00022833"/>
    </source>
</evidence>
<dbReference type="Pfam" id="PF18911">
    <property type="entry name" value="PKD_4"/>
    <property type="match status" value="1"/>
</dbReference>
<name>A0AAV5P0I3_9VIBR</name>
<reference evidence="15" key="1">
    <citation type="journal article" date="2019" name="Int. J. Syst. Evol. Microbiol.">
        <title>The Global Catalogue of Microorganisms (GCM) 10K type strain sequencing project: providing services to taxonomists for standard genome sequencing and annotation.</title>
        <authorList>
            <consortium name="The Broad Institute Genomics Platform"/>
            <consortium name="The Broad Institute Genome Sequencing Center for Infectious Disease"/>
            <person name="Wu L."/>
            <person name="Ma J."/>
        </authorList>
    </citation>
    <scope>NUCLEOTIDE SEQUENCE [LARGE SCALE GENOMIC DNA]</scope>
    <source>
        <strain evidence="15">NBRC 15640</strain>
    </source>
</reference>
<evidence type="ECO:0000256" key="5">
    <source>
        <dbReference type="ARBA" id="ARBA00022723"/>
    </source>
</evidence>
<gene>
    <name evidence="14" type="ORF">GCM10007932_56930</name>
</gene>
<evidence type="ECO:0000256" key="12">
    <source>
        <dbReference type="SAM" id="SignalP"/>
    </source>
</evidence>
<dbReference type="Proteomes" id="UP001156690">
    <property type="component" value="Unassembled WGS sequence"/>
</dbReference>